<name>A0AAV7JD90_9METZ</name>
<dbReference type="Gene3D" id="1.25.40.20">
    <property type="entry name" value="Ankyrin repeat-containing domain"/>
    <property type="match status" value="1"/>
</dbReference>
<dbReference type="InterPro" id="IPR036036">
    <property type="entry name" value="SOCS_box-like_dom_sf"/>
</dbReference>
<evidence type="ECO:0000259" key="4">
    <source>
        <dbReference type="PROSITE" id="PS50225"/>
    </source>
</evidence>
<proteinExistence type="predicted"/>
<dbReference type="SUPFAM" id="SSF48403">
    <property type="entry name" value="Ankyrin repeat"/>
    <property type="match status" value="1"/>
</dbReference>
<evidence type="ECO:0000256" key="3">
    <source>
        <dbReference type="PROSITE-ProRule" id="PRU00023"/>
    </source>
</evidence>
<keyword evidence="2 3" id="KW-0040">ANK repeat</keyword>
<dbReference type="PROSITE" id="PS50297">
    <property type="entry name" value="ANK_REP_REGION"/>
    <property type="match status" value="2"/>
</dbReference>
<feature type="repeat" description="ANK" evidence="3">
    <location>
        <begin position="4"/>
        <end position="36"/>
    </location>
</feature>
<dbReference type="Proteomes" id="UP001165289">
    <property type="component" value="Unassembled WGS sequence"/>
</dbReference>
<evidence type="ECO:0000313" key="6">
    <source>
        <dbReference type="Proteomes" id="UP001165289"/>
    </source>
</evidence>
<dbReference type="SUPFAM" id="SSF158235">
    <property type="entry name" value="SOCS box-like"/>
    <property type="match status" value="1"/>
</dbReference>
<dbReference type="PANTHER" id="PTHR24171">
    <property type="entry name" value="ANKYRIN REPEAT DOMAIN-CONTAINING PROTEIN 39-RELATED"/>
    <property type="match status" value="1"/>
</dbReference>
<dbReference type="EMBL" id="JAKMXF010000354">
    <property type="protein sequence ID" value="KAI6646728.1"/>
    <property type="molecule type" value="Genomic_DNA"/>
</dbReference>
<dbReference type="PROSITE" id="PS50225">
    <property type="entry name" value="SOCS"/>
    <property type="match status" value="1"/>
</dbReference>
<evidence type="ECO:0000313" key="5">
    <source>
        <dbReference type="EMBL" id="KAI6646728.1"/>
    </source>
</evidence>
<feature type="repeat" description="ANK" evidence="3">
    <location>
        <begin position="37"/>
        <end position="69"/>
    </location>
</feature>
<dbReference type="InterPro" id="IPR001496">
    <property type="entry name" value="SOCS_box"/>
</dbReference>
<dbReference type="GO" id="GO:0035556">
    <property type="term" value="P:intracellular signal transduction"/>
    <property type="evidence" value="ECO:0007669"/>
    <property type="project" value="InterPro"/>
</dbReference>
<dbReference type="Pfam" id="PF12796">
    <property type="entry name" value="Ank_2"/>
    <property type="match status" value="1"/>
</dbReference>
<evidence type="ECO:0000256" key="2">
    <source>
        <dbReference type="ARBA" id="ARBA00023043"/>
    </source>
</evidence>
<dbReference type="SMART" id="SM00969">
    <property type="entry name" value="SOCS_box"/>
    <property type="match status" value="1"/>
</dbReference>
<organism evidence="5 6">
    <name type="scientific">Oopsacas minuta</name>
    <dbReference type="NCBI Taxonomy" id="111878"/>
    <lineage>
        <taxon>Eukaryota</taxon>
        <taxon>Metazoa</taxon>
        <taxon>Porifera</taxon>
        <taxon>Hexactinellida</taxon>
        <taxon>Hexasterophora</taxon>
        <taxon>Lyssacinosida</taxon>
        <taxon>Leucopsacidae</taxon>
        <taxon>Oopsacas</taxon>
    </lineage>
</organism>
<dbReference type="SMART" id="SM00248">
    <property type="entry name" value="ANK"/>
    <property type="match status" value="2"/>
</dbReference>
<dbReference type="AlphaFoldDB" id="A0AAV7JD90"/>
<dbReference type="InterPro" id="IPR036770">
    <property type="entry name" value="Ankyrin_rpt-contain_sf"/>
</dbReference>
<gene>
    <name evidence="5" type="ORF">LOD99_12848</name>
</gene>
<reference evidence="5 6" key="1">
    <citation type="journal article" date="2023" name="BMC Biol.">
        <title>The compact genome of the sponge Oopsacas minuta (Hexactinellida) is lacking key metazoan core genes.</title>
        <authorList>
            <person name="Santini S."/>
            <person name="Schenkelaars Q."/>
            <person name="Jourda C."/>
            <person name="Duchesne M."/>
            <person name="Belahbib H."/>
            <person name="Rocher C."/>
            <person name="Selva M."/>
            <person name="Riesgo A."/>
            <person name="Vervoort M."/>
            <person name="Leys S.P."/>
            <person name="Kodjabachian L."/>
            <person name="Le Bivic A."/>
            <person name="Borchiellini C."/>
            <person name="Claverie J.M."/>
            <person name="Renard E."/>
        </authorList>
    </citation>
    <scope>NUCLEOTIDE SEQUENCE [LARGE SCALE GENOMIC DNA]</scope>
    <source>
        <strain evidence="5">SPO-2</strain>
    </source>
</reference>
<sequence>MNRYGTTDLHIAAGNGEVRNLESMLSNGRDPNIQNNIGYTPLHTAVVNGELQCVEILIAHHSSPFVTDSLGHTPLDKISIVLKYKENFNDTLISQYELIHRHLKAHIFKPLTHLCRDKILSCLVSLDDSVIQSLPTPHNLQNFLHYRVPEEMQLKLYKSTRTRPIAPCLRLKHPVSNLKKNKCSIM</sequence>
<comment type="caution">
    <text evidence="5">The sequence shown here is derived from an EMBL/GenBank/DDBJ whole genome shotgun (WGS) entry which is preliminary data.</text>
</comment>
<evidence type="ECO:0000256" key="1">
    <source>
        <dbReference type="ARBA" id="ARBA00022737"/>
    </source>
</evidence>
<dbReference type="Pfam" id="PF07525">
    <property type="entry name" value="SOCS_box"/>
    <property type="match status" value="1"/>
</dbReference>
<keyword evidence="6" id="KW-1185">Reference proteome</keyword>
<dbReference type="CDD" id="cd03587">
    <property type="entry name" value="SOCS"/>
    <property type="match status" value="1"/>
</dbReference>
<protein>
    <submittedName>
        <fullName evidence="5">Ankyrin repeat-containing protein</fullName>
    </submittedName>
</protein>
<dbReference type="InterPro" id="IPR002110">
    <property type="entry name" value="Ankyrin_rpt"/>
</dbReference>
<accession>A0AAV7JD90</accession>
<dbReference type="PROSITE" id="PS50088">
    <property type="entry name" value="ANK_REPEAT"/>
    <property type="match status" value="2"/>
</dbReference>
<feature type="domain" description="SOCS box" evidence="4">
    <location>
        <begin position="98"/>
        <end position="150"/>
    </location>
</feature>
<keyword evidence="1" id="KW-0677">Repeat</keyword>